<proteinExistence type="predicted"/>
<comment type="caution">
    <text evidence="1">The sequence shown here is derived from an EMBL/GenBank/DDBJ whole genome shotgun (WGS) entry which is preliminary data.</text>
</comment>
<keyword evidence="2" id="KW-1185">Reference proteome</keyword>
<evidence type="ECO:0000313" key="2">
    <source>
        <dbReference type="Proteomes" id="UP000293547"/>
    </source>
</evidence>
<gene>
    <name evidence="1" type="ORF">AG0111_0g2147</name>
</gene>
<organism evidence="1 2">
    <name type="scientific">Alternaria gaisen</name>
    <dbReference type="NCBI Taxonomy" id="167740"/>
    <lineage>
        <taxon>Eukaryota</taxon>
        <taxon>Fungi</taxon>
        <taxon>Dikarya</taxon>
        <taxon>Ascomycota</taxon>
        <taxon>Pezizomycotina</taxon>
        <taxon>Dothideomycetes</taxon>
        <taxon>Pleosporomycetidae</taxon>
        <taxon>Pleosporales</taxon>
        <taxon>Pleosporineae</taxon>
        <taxon>Pleosporaceae</taxon>
        <taxon>Alternaria</taxon>
        <taxon>Alternaria sect. Alternaria</taxon>
    </lineage>
</organism>
<dbReference type="EMBL" id="PDWZ02000001">
    <property type="protein sequence ID" value="KAB2109475.1"/>
    <property type="molecule type" value="Genomic_DNA"/>
</dbReference>
<name>A0ACB6FYD2_9PLEO</name>
<protein>
    <submittedName>
        <fullName evidence="1">Uncharacterized protein</fullName>
    </submittedName>
</protein>
<dbReference type="Proteomes" id="UP000293547">
    <property type="component" value="Unassembled WGS sequence"/>
</dbReference>
<sequence>MTLPSIATTFTGAGNQGLQVGYNSGSIHIAAAERPETPPQRSCFVPFRRDPDFVDRGTLLDQIRERCAAPASRVALVGLGGVG</sequence>
<reference evidence="1 2" key="1">
    <citation type="journal article" date="2019" name="bioRxiv">
        <title>Genomics, evolutionary history and diagnostics of the Alternaria alternata species group including apple and Asian pear pathotypes.</title>
        <authorList>
            <person name="Armitage A.D."/>
            <person name="Cockerton H.M."/>
            <person name="Sreenivasaprasad S."/>
            <person name="Woodhall J.W."/>
            <person name="Lane C.R."/>
            <person name="Harrison R.J."/>
            <person name="Clarkson J.P."/>
        </authorList>
    </citation>
    <scope>NUCLEOTIDE SEQUENCE [LARGE SCALE GENOMIC DNA]</scope>
    <source>
        <strain evidence="1 2">FERA 650</strain>
    </source>
</reference>
<accession>A0ACB6FYD2</accession>
<evidence type="ECO:0000313" key="1">
    <source>
        <dbReference type="EMBL" id="KAB2109475.1"/>
    </source>
</evidence>